<sequence length="39" mass="4285">TSSPVSVSEVVYEKAPTVCQIKTDLFPVTCQCLRKTPTK</sequence>
<name>A0A9N8YQ12_9GLOM</name>
<keyword evidence="2" id="KW-1185">Reference proteome</keyword>
<protein>
    <submittedName>
        <fullName evidence="1">7437_t:CDS:1</fullName>
    </submittedName>
</protein>
<reference evidence="1" key="1">
    <citation type="submission" date="2021-06" db="EMBL/GenBank/DDBJ databases">
        <authorList>
            <person name="Kallberg Y."/>
            <person name="Tangrot J."/>
            <person name="Rosling A."/>
        </authorList>
    </citation>
    <scope>NUCLEOTIDE SEQUENCE</scope>
    <source>
        <strain evidence="1">MT106</strain>
    </source>
</reference>
<evidence type="ECO:0000313" key="1">
    <source>
        <dbReference type="EMBL" id="CAG8448744.1"/>
    </source>
</evidence>
<comment type="caution">
    <text evidence="1">The sequence shown here is derived from an EMBL/GenBank/DDBJ whole genome shotgun (WGS) entry which is preliminary data.</text>
</comment>
<dbReference type="Proteomes" id="UP000789831">
    <property type="component" value="Unassembled WGS sequence"/>
</dbReference>
<accession>A0A9N8YQ12</accession>
<feature type="non-terminal residue" evidence="1">
    <location>
        <position position="1"/>
    </location>
</feature>
<evidence type="ECO:0000313" key="2">
    <source>
        <dbReference type="Proteomes" id="UP000789831"/>
    </source>
</evidence>
<gene>
    <name evidence="1" type="ORF">AGERDE_LOCUS1590</name>
</gene>
<proteinExistence type="predicted"/>
<dbReference type="AlphaFoldDB" id="A0A9N8YQ12"/>
<dbReference type="EMBL" id="CAJVPL010000113">
    <property type="protein sequence ID" value="CAG8448744.1"/>
    <property type="molecule type" value="Genomic_DNA"/>
</dbReference>
<organism evidence="1 2">
    <name type="scientific">Ambispora gerdemannii</name>
    <dbReference type="NCBI Taxonomy" id="144530"/>
    <lineage>
        <taxon>Eukaryota</taxon>
        <taxon>Fungi</taxon>
        <taxon>Fungi incertae sedis</taxon>
        <taxon>Mucoromycota</taxon>
        <taxon>Glomeromycotina</taxon>
        <taxon>Glomeromycetes</taxon>
        <taxon>Archaeosporales</taxon>
        <taxon>Ambisporaceae</taxon>
        <taxon>Ambispora</taxon>
    </lineage>
</organism>